<sequence length="495" mass="51719">MPTPIVRNYLLLPTTGLHFTAPEAGSALETAFARLTETVRLDDVLDGTESVGAVVMDSSSEGGPKLVQIADADLAQVRAQLPGVRIVPEVFYYPQVQREKILQPFRVMQGQPRVGVRIKLTDAKTGSPLAGVAVIAFTNFAQRQGEQGTTNAQGVVSFKNIGGKKIEQLFGYPKAGYWSLWRKNLTLTNDQVFTLQPLKLDYIDAKQFFYPSAQTDLTVGKGVRVGIIDTGSGPHPDLVLTGGACTVTGESPTDYADVDEHGSHVAGIVGARGTSPTGVRGAAPGVELRAYRVFGKNSDGASNFAIVKAIELAVADGCDLINMSLGGGPADDATKDAITFARSKGTLCFVATGNDDRSPVSFPASFSLSLAVGAMGRKGTVPANTTDVPYAVAPFGTDKKNFVAGFSNIGPEVDFIAPGVGIISTVPGGYAPLSGTSMACPLATGIAARLLATQPDILAIPRTDARANAMLTFLQSKVQSLGFGPTFEGTGQFVG</sequence>
<keyword evidence="3 5" id="KW-0378">Hydrolase</keyword>
<dbReference type="PROSITE" id="PS00138">
    <property type="entry name" value="SUBTILASE_SER"/>
    <property type="match status" value="1"/>
</dbReference>
<dbReference type="PROSITE" id="PS00137">
    <property type="entry name" value="SUBTILASE_HIS"/>
    <property type="match status" value="1"/>
</dbReference>
<evidence type="ECO:0000313" key="7">
    <source>
        <dbReference type="EMBL" id="CCH01057.1"/>
    </source>
</evidence>
<dbReference type="STRING" id="1166018.FAES_3048"/>
<dbReference type="OrthoDB" id="9798386at2"/>
<keyword evidence="4 5" id="KW-0720">Serine protease</keyword>
<evidence type="ECO:0000259" key="6">
    <source>
        <dbReference type="Pfam" id="PF00082"/>
    </source>
</evidence>
<dbReference type="PATRIC" id="fig|1166018.3.peg.4817"/>
<dbReference type="Proteomes" id="UP000011058">
    <property type="component" value="Chromosome"/>
</dbReference>
<dbReference type="Gene3D" id="3.40.50.200">
    <property type="entry name" value="Peptidase S8/S53 domain"/>
    <property type="match status" value="1"/>
</dbReference>
<dbReference type="AlphaFoldDB" id="I0KAA4"/>
<dbReference type="InterPro" id="IPR022398">
    <property type="entry name" value="Peptidase_S8_His-AS"/>
</dbReference>
<dbReference type="GO" id="GO:0004252">
    <property type="term" value="F:serine-type endopeptidase activity"/>
    <property type="evidence" value="ECO:0007669"/>
    <property type="project" value="UniProtKB-UniRule"/>
</dbReference>
<feature type="active site" description="Charge relay system" evidence="5">
    <location>
        <position position="437"/>
    </location>
</feature>
<dbReference type="Pfam" id="PF00082">
    <property type="entry name" value="Peptidase_S8"/>
    <property type="match status" value="1"/>
</dbReference>
<dbReference type="MEROPS" id="S08.024"/>
<dbReference type="InterPro" id="IPR023828">
    <property type="entry name" value="Peptidase_S8_Ser-AS"/>
</dbReference>
<feature type="active site" description="Charge relay system" evidence="5">
    <location>
        <position position="229"/>
    </location>
</feature>
<evidence type="ECO:0000256" key="3">
    <source>
        <dbReference type="ARBA" id="ARBA00022801"/>
    </source>
</evidence>
<dbReference type="EMBL" id="HE796683">
    <property type="protein sequence ID" value="CCH01057.1"/>
    <property type="molecule type" value="Genomic_DNA"/>
</dbReference>
<proteinExistence type="inferred from homology"/>
<name>I0KAA4_9BACT</name>
<dbReference type="InterPro" id="IPR036852">
    <property type="entry name" value="Peptidase_S8/S53_dom_sf"/>
</dbReference>
<feature type="active site" description="Charge relay system" evidence="5">
    <location>
        <position position="261"/>
    </location>
</feature>
<evidence type="ECO:0000256" key="4">
    <source>
        <dbReference type="ARBA" id="ARBA00022825"/>
    </source>
</evidence>
<dbReference type="eggNOG" id="COG1404">
    <property type="taxonomic scope" value="Bacteria"/>
</dbReference>
<dbReference type="PROSITE" id="PS51892">
    <property type="entry name" value="SUBTILASE"/>
    <property type="match status" value="1"/>
</dbReference>
<dbReference type="SUPFAM" id="SSF52743">
    <property type="entry name" value="Subtilisin-like"/>
    <property type="match status" value="1"/>
</dbReference>
<evidence type="ECO:0000313" key="8">
    <source>
        <dbReference type="Proteomes" id="UP000011058"/>
    </source>
</evidence>
<dbReference type="PANTHER" id="PTHR43806:SF11">
    <property type="entry name" value="CEREVISIN-RELATED"/>
    <property type="match status" value="1"/>
</dbReference>
<dbReference type="InterPro" id="IPR000209">
    <property type="entry name" value="Peptidase_S8/S53_dom"/>
</dbReference>
<keyword evidence="8" id="KW-1185">Reference proteome</keyword>
<dbReference type="PRINTS" id="PR00723">
    <property type="entry name" value="SUBTILISIN"/>
</dbReference>
<dbReference type="InterPro" id="IPR015500">
    <property type="entry name" value="Peptidase_S8_subtilisin-rel"/>
</dbReference>
<dbReference type="HOGENOM" id="CLU_550680_0_0_10"/>
<keyword evidence="2 5" id="KW-0645">Protease</keyword>
<reference evidence="7 8" key="1">
    <citation type="journal article" date="2012" name="J. Bacteriol.">
        <title>Genome Sequence of Fibrella aestuarina BUZ 2T, a Filamentous Marine Bacterium.</title>
        <authorList>
            <person name="Filippini M."/>
            <person name="Qi W."/>
            <person name="Blom J."/>
            <person name="Goesmann A."/>
            <person name="Smits T.H."/>
            <person name="Bagheri H.C."/>
        </authorList>
    </citation>
    <scope>NUCLEOTIDE SEQUENCE [LARGE SCALE GENOMIC DNA]</scope>
    <source>
        <strain evidence="8">BUZ 2T</strain>
    </source>
</reference>
<protein>
    <submittedName>
        <fullName evidence="7">Peptidase S8/S53 subtilisin kexin sedolisin</fullName>
        <ecNumber evidence="7">3.4.21.62</ecNumber>
    </submittedName>
</protein>
<dbReference type="KEGG" id="fae:FAES_3048"/>
<feature type="domain" description="Peptidase S8/S53" evidence="6">
    <location>
        <begin position="220"/>
        <end position="467"/>
    </location>
</feature>
<accession>I0KAA4</accession>
<dbReference type="PANTHER" id="PTHR43806">
    <property type="entry name" value="PEPTIDASE S8"/>
    <property type="match status" value="1"/>
</dbReference>
<evidence type="ECO:0000256" key="5">
    <source>
        <dbReference type="PROSITE-ProRule" id="PRU01240"/>
    </source>
</evidence>
<dbReference type="GO" id="GO:0006508">
    <property type="term" value="P:proteolysis"/>
    <property type="evidence" value="ECO:0007669"/>
    <property type="project" value="UniProtKB-KW"/>
</dbReference>
<organism evidence="7 8">
    <name type="scientific">Fibrella aestuarina BUZ 2</name>
    <dbReference type="NCBI Taxonomy" id="1166018"/>
    <lineage>
        <taxon>Bacteria</taxon>
        <taxon>Pseudomonadati</taxon>
        <taxon>Bacteroidota</taxon>
        <taxon>Cytophagia</taxon>
        <taxon>Cytophagales</taxon>
        <taxon>Spirosomataceae</taxon>
        <taxon>Fibrella</taxon>
    </lineage>
</organism>
<evidence type="ECO:0000256" key="1">
    <source>
        <dbReference type="ARBA" id="ARBA00011073"/>
    </source>
</evidence>
<dbReference type="EC" id="3.4.21.62" evidence="7"/>
<dbReference type="InterPro" id="IPR050131">
    <property type="entry name" value="Peptidase_S8_subtilisin-like"/>
</dbReference>
<dbReference type="RefSeq" id="WP_015332156.1">
    <property type="nucleotide sequence ID" value="NC_020054.1"/>
</dbReference>
<comment type="similarity">
    <text evidence="1 5">Belongs to the peptidase S8 family.</text>
</comment>
<evidence type="ECO:0000256" key="2">
    <source>
        <dbReference type="ARBA" id="ARBA00022670"/>
    </source>
</evidence>
<gene>
    <name evidence="7" type="primary">aprE</name>
    <name evidence="7" type="ORF">FAES_3048</name>
</gene>